<gene>
    <name evidence="2" type="ORF">L207DRAFT_635763</name>
</gene>
<keyword evidence="1" id="KW-0472">Membrane</keyword>
<protein>
    <submittedName>
        <fullName evidence="2">Uncharacterized protein</fullName>
    </submittedName>
</protein>
<feature type="transmembrane region" description="Helical" evidence="1">
    <location>
        <begin position="72"/>
        <end position="95"/>
    </location>
</feature>
<sequence>MSKYTAPDSLGEKMEEIKLSTSTMGTMRRPFRGGSVENSLLEDNESTESFALEKEGKTDQARTLDFNHRRKWNALVCFLMITITLPLFAFGAFALHLQHREVGEDLAHWLQFQSVSQKLATIFPILFATVVGWCLKKLAQWKLESGSTLEPLERLMGSQTFGSTIITQSKLGMFHVTAVVLVLIWTLSPLGSQSSLQLVHLKQRQDIVTNYNVTYFDMSVRPGFATPNFNASVSLNALFSAVLMGNGPPDPHNSAIHTDDPFGNLIVPDIPRLLDIGCGDPSNNAYIYLNANSSGWYNISSNYSDFGAFYSSSALGIPMNITSAYLAFSETDANATFTMETSFLRVNCSNNTYHTDGAFHSIPIDESLFTLAANGSLANDTYYGIKSNITFSLAMNGFYQQNPYGSVWDLLNDTSTYEPLTLLFQSQTNATGGSDVTSAFCQLTTEYWESEVSCFVSEVTPTTCEVPSLRPSQQHHPNKNLTDLGFIGTFTSFSNSLAAASVVPPGTSSVLELYVEGQGDAPQAGIQAADLTDIGDIEGLSANLQQVLNAYFYGSYDPPMYMTGQVGVNDIQAPYQRTSPVTVSQFTLIYECHPAWLLVFFLASLVMLAAAIIGTILNHKSNAPESLGFCSEMIKDNPNIPGSHVGSAMSGFARTKLFKNLKLKLVDIESENERGYLAIVQDDGRYGQLPRKSARLYR</sequence>
<evidence type="ECO:0000256" key="1">
    <source>
        <dbReference type="SAM" id="Phobius"/>
    </source>
</evidence>
<dbReference type="STRING" id="1149755.A0A2J6RIV3"/>
<name>A0A2J6RIV3_HYAVF</name>
<dbReference type="AlphaFoldDB" id="A0A2J6RIV3"/>
<feature type="transmembrane region" description="Helical" evidence="1">
    <location>
        <begin position="595"/>
        <end position="617"/>
    </location>
</feature>
<organism evidence="2 3">
    <name type="scientific">Hyaloscypha variabilis (strain UAMH 11265 / GT02V1 / F)</name>
    <name type="common">Meliniomyces variabilis</name>
    <dbReference type="NCBI Taxonomy" id="1149755"/>
    <lineage>
        <taxon>Eukaryota</taxon>
        <taxon>Fungi</taxon>
        <taxon>Dikarya</taxon>
        <taxon>Ascomycota</taxon>
        <taxon>Pezizomycotina</taxon>
        <taxon>Leotiomycetes</taxon>
        <taxon>Helotiales</taxon>
        <taxon>Hyaloscyphaceae</taxon>
        <taxon>Hyaloscypha</taxon>
        <taxon>Hyaloscypha variabilis</taxon>
    </lineage>
</organism>
<dbReference type="EMBL" id="KZ613948">
    <property type="protein sequence ID" value="PMD38420.1"/>
    <property type="molecule type" value="Genomic_DNA"/>
</dbReference>
<dbReference type="Proteomes" id="UP000235786">
    <property type="component" value="Unassembled WGS sequence"/>
</dbReference>
<keyword evidence="1" id="KW-1133">Transmembrane helix</keyword>
<proteinExistence type="predicted"/>
<reference evidence="2 3" key="1">
    <citation type="submission" date="2016-04" db="EMBL/GenBank/DDBJ databases">
        <title>A degradative enzymes factory behind the ericoid mycorrhizal symbiosis.</title>
        <authorList>
            <consortium name="DOE Joint Genome Institute"/>
            <person name="Martino E."/>
            <person name="Morin E."/>
            <person name="Grelet G."/>
            <person name="Kuo A."/>
            <person name="Kohler A."/>
            <person name="Daghino S."/>
            <person name="Barry K."/>
            <person name="Choi C."/>
            <person name="Cichocki N."/>
            <person name="Clum A."/>
            <person name="Copeland A."/>
            <person name="Hainaut M."/>
            <person name="Haridas S."/>
            <person name="Labutti K."/>
            <person name="Lindquist E."/>
            <person name="Lipzen A."/>
            <person name="Khouja H.-R."/>
            <person name="Murat C."/>
            <person name="Ohm R."/>
            <person name="Olson A."/>
            <person name="Spatafora J."/>
            <person name="Veneault-Fourrey C."/>
            <person name="Henrissat B."/>
            <person name="Grigoriev I."/>
            <person name="Martin F."/>
            <person name="Perotto S."/>
        </authorList>
    </citation>
    <scope>NUCLEOTIDE SEQUENCE [LARGE SCALE GENOMIC DNA]</scope>
    <source>
        <strain evidence="2 3">F</strain>
    </source>
</reference>
<accession>A0A2J6RIV3</accession>
<evidence type="ECO:0000313" key="2">
    <source>
        <dbReference type="EMBL" id="PMD38420.1"/>
    </source>
</evidence>
<dbReference type="OrthoDB" id="3692311at2759"/>
<feature type="transmembrane region" description="Helical" evidence="1">
    <location>
        <begin position="115"/>
        <end position="135"/>
    </location>
</feature>
<feature type="transmembrane region" description="Helical" evidence="1">
    <location>
        <begin position="171"/>
        <end position="188"/>
    </location>
</feature>
<keyword evidence="3" id="KW-1185">Reference proteome</keyword>
<evidence type="ECO:0000313" key="3">
    <source>
        <dbReference type="Proteomes" id="UP000235786"/>
    </source>
</evidence>
<keyword evidence="1" id="KW-0812">Transmembrane</keyword>